<dbReference type="PANTHER" id="PTHR23274:SF48">
    <property type="entry name" value="ATP-DEPENDENT DNA HELICASE"/>
    <property type="match status" value="1"/>
</dbReference>
<sequence>MATQIGDSLAGDTTDGKSIVHIPSGILVKNSETTLDDLVNFDKAILAPTLDCVTDVNNKMTEGYLDTKEPTTTKLIVKVGAPIMLLRIINQTNGLCNGTRTQVAAVSESIEQLYEKVSVKGNCSSQIKDEYYLHLVRAVYSTLNYIVPENDEEDEEDVSLTPGGDFVKIDLVDQNGIIVPLLRLKVQILISTAISNDEDNFIELDKRSSIPDDAFNIKINMNKPVSPTIRVATREKNISKSMKYCLDEIKDKDYVAKQIRAVIREVGLSNVVQIMTDSASICKV</sequence>
<dbReference type="Pfam" id="PF21530">
    <property type="entry name" value="Pif1_2B_dom"/>
    <property type="match status" value="1"/>
</dbReference>
<evidence type="ECO:0000313" key="2">
    <source>
        <dbReference type="Proteomes" id="UP000515211"/>
    </source>
</evidence>
<feature type="domain" description="DNA helicase Pif1-like 2B" evidence="1">
    <location>
        <begin position="66"/>
        <end position="104"/>
    </location>
</feature>
<protein>
    <submittedName>
        <fullName evidence="3">Uncharacterized protein LOC127747698</fullName>
    </submittedName>
</protein>
<dbReference type="KEGG" id="adu:127747698"/>
<proteinExistence type="predicted"/>
<keyword evidence="2" id="KW-1185">Reference proteome</keyword>
<dbReference type="GO" id="GO:0005657">
    <property type="term" value="C:replication fork"/>
    <property type="evidence" value="ECO:0007669"/>
    <property type="project" value="TreeGrafter"/>
</dbReference>
<evidence type="ECO:0000313" key="3">
    <source>
        <dbReference type="RefSeq" id="XP_052117825.1"/>
    </source>
</evidence>
<dbReference type="AlphaFoldDB" id="A0A9C6TK12"/>
<dbReference type="PANTHER" id="PTHR23274">
    <property type="entry name" value="DNA HELICASE-RELATED"/>
    <property type="match status" value="1"/>
</dbReference>
<dbReference type="GO" id="GO:0006260">
    <property type="term" value="P:DNA replication"/>
    <property type="evidence" value="ECO:0007669"/>
    <property type="project" value="TreeGrafter"/>
</dbReference>
<organism evidence="2 3">
    <name type="scientific">Arachis duranensis</name>
    <name type="common">Wild peanut</name>
    <dbReference type="NCBI Taxonomy" id="130453"/>
    <lineage>
        <taxon>Eukaryota</taxon>
        <taxon>Viridiplantae</taxon>
        <taxon>Streptophyta</taxon>
        <taxon>Embryophyta</taxon>
        <taxon>Tracheophyta</taxon>
        <taxon>Spermatophyta</taxon>
        <taxon>Magnoliopsida</taxon>
        <taxon>eudicotyledons</taxon>
        <taxon>Gunneridae</taxon>
        <taxon>Pentapetalae</taxon>
        <taxon>rosids</taxon>
        <taxon>fabids</taxon>
        <taxon>Fabales</taxon>
        <taxon>Fabaceae</taxon>
        <taxon>Papilionoideae</taxon>
        <taxon>50 kb inversion clade</taxon>
        <taxon>dalbergioids sensu lato</taxon>
        <taxon>Dalbergieae</taxon>
        <taxon>Pterocarpus clade</taxon>
        <taxon>Arachis</taxon>
    </lineage>
</organism>
<dbReference type="GeneID" id="127747698"/>
<evidence type="ECO:0000259" key="1">
    <source>
        <dbReference type="Pfam" id="PF21530"/>
    </source>
</evidence>
<dbReference type="Proteomes" id="UP000515211">
    <property type="component" value="Chromosome 5"/>
</dbReference>
<dbReference type="InterPro" id="IPR049163">
    <property type="entry name" value="Pif1-like_2B_dom"/>
</dbReference>
<dbReference type="RefSeq" id="XP_052117825.1">
    <property type="nucleotide sequence ID" value="XM_052261865.1"/>
</dbReference>
<reference evidence="2" key="1">
    <citation type="journal article" date="2016" name="Nat. Genet.">
        <title>The genome sequences of Arachis duranensis and Arachis ipaensis, the diploid ancestors of cultivated peanut.</title>
        <authorList>
            <person name="Bertioli D.J."/>
            <person name="Cannon S.B."/>
            <person name="Froenicke L."/>
            <person name="Huang G."/>
            <person name="Farmer A.D."/>
            <person name="Cannon E.K."/>
            <person name="Liu X."/>
            <person name="Gao D."/>
            <person name="Clevenger J."/>
            <person name="Dash S."/>
            <person name="Ren L."/>
            <person name="Moretzsohn M.C."/>
            <person name="Shirasawa K."/>
            <person name="Huang W."/>
            <person name="Vidigal B."/>
            <person name="Abernathy B."/>
            <person name="Chu Y."/>
            <person name="Niederhuth C.E."/>
            <person name="Umale P."/>
            <person name="Araujo A.C."/>
            <person name="Kozik A."/>
            <person name="Kim K.D."/>
            <person name="Burow M.D."/>
            <person name="Varshney R.K."/>
            <person name="Wang X."/>
            <person name="Zhang X."/>
            <person name="Barkley N."/>
            <person name="Guimaraes P.M."/>
            <person name="Isobe S."/>
            <person name="Guo B."/>
            <person name="Liao B."/>
            <person name="Stalker H.T."/>
            <person name="Schmitz R.J."/>
            <person name="Scheffler B.E."/>
            <person name="Leal-Bertioli S.C."/>
            <person name="Xun X."/>
            <person name="Jackson S.A."/>
            <person name="Michelmore R."/>
            <person name="Ozias-Akins P."/>
        </authorList>
    </citation>
    <scope>NUCLEOTIDE SEQUENCE [LARGE SCALE GENOMIC DNA]</scope>
    <source>
        <strain evidence="2">cv. V14167</strain>
    </source>
</reference>
<accession>A0A9C6TK12</accession>
<reference evidence="3" key="2">
    <citation type="submission" date="2025-08" db="UniProtKB">
        <authorList>
            <consortium name="RefSeq"/>
        </authorList>
    </citation>
    <scope>IDENTIFICATION</scope>
    <source>
        <tissue evidence="3">Whole plant</tissue>
    </source>
</reference>
<name>A0A9C6TK12_ARADU</name>
<gene>
    <name evidence="3" type="primary">LOC127747698</name>
</gene>